<dbReference type="Proteomes" id="UP000050761">
    <property type="component" value="Unassembled WGS sequence"/>
</dbReference>
<evidence type="ECO:0000313" key="2">
    <source>
        <dbReference type="Proteomes" id="UP000050761"/>
    </source>
</evidence>
<organism evidence="2 3">
    <name type="scientific">Heligmosomoides polygyrus</name>
    <name type="common">Parasitic roundworm</name>
    <dbReference type="NCBI Taxonomy" id="6339"/>
    <lineage>
        <taxon>Eukaryota</taxon>
        <taxon>Metazoa</taxon>
        <taxon>Ecdysozoa</taxon>
        <taxon>Nematoda</taxon>
        <taxon>Chromadorea</taxon>
        <taxon>Rhabditida</taxon>
        <taxon>Rhabditina</taxon>
        <taxon>Rhabditomorpha</taxon>
        <taxon>Strongyloidea</taxon>
        <taxon>Heligmosomidae</taxon>
        <taxon>Heligmosomoides</taxon>
    </lineage>
</organism>
<accession>A0A3P7ZMN6</accession>
<dbReference type="EMBL" id="UZAH01028675">
    <property type="protein sequence ID" value="VDP01672.1"/>
    <property type="molecule type" value="Genomic_DNA"/>
</dbReference>
<dbReference type="WBParaSite" id="HPBE_0001506901-mRNA-1">
    <property type="protein sequence ID" value="HPBE_0001506901-mRNA-1"/>
    <property type="gene ID" value="HPBE_0001506901"/>
</dbReference>
<evidence type="ECO:0000313" key="1">
    <source>
        <dbReference type="EMBL" id="VDP01672.1"/>
    </source>
</evidence>
<reference evidence="1 2" key="1">
    <citation type="submission" date="2018-11" db="EMBL/GenBank/DDBJ databases">
        <authorList>
            <consortium name="Pathogen Informatics"/>
        </authorList>
    </citation>
    <scope>NUCLEOTIDE SEQUENCE [LARGE SCALE GENOMIC DNA]</scope>
</reference>
<gene>
    <name evidence="1" type="ORF">HPBE_LOCUS15070</name>
</gene>
<reference evidence="3" key="2">
    <citation type="submission" date="2019-09" db="UniProtKB">
        <authorList>
            <consortium name="WormBaseParasite"/>
        </authorList>
    </citation>
    <scope>IDENTIFICATION</scope>
</reference>
<sequence>MSDSGQEFYIEGLSVIVRKTGSSSSLSKDQTIFLVLKNFLVDDRVFVVTCLVKMFLYLSENADDAIVLSNVAGPEESLSAAAENSFPPNMVDKILTLVSRTKSVQDRAARPREVISNAIPPCEGRDPDILSSPRLSPRPFLRPVYPTALRHHSSEQAGRKLDEHQKHTRTCTLEDRLREVL</sequence>
<dbReference type="AlphaFoldDB" id="A0A183G1J4"/>
<evidence type="ECO:0000313" key="3">
    <source>
        <dbReference type="WBParaSite" id="HPBE_0001506901-mRNA-1"/>
    </source>
</evidence>
<dbReference type="OrthoDB" id="5784421at2759"/>
<accession>A0A183G1J4</accession>
<proteinExistence type="predicted"/>
<name>A0A183G1J4_HELPZ</name>
<protein>
    <submittedName>
        <fullName evidence="3">Adaptin_N domain-containing protein</fullName>
    </submittedName>
</protein>
<keyword evidence="2" id="KW-1185">Reference proteome</keyword>